<proteinExistence type="predicted"/>
<accession>A0A449AYY0</accession>
<evidence type="ECO:0000256" key="6">
    <source>
        <dbReference type="SAM" id="SignalP"/>
    </source>
</evidence>
<dbReference type="OrthoDB" id="9769871at2"/>
<dbReference type="Gene3D" id="3.40.50.2300">
    <property type="match status" value="2"/>
</dbReference>
<dbReference type="InterPro" id="IPR003760">
    <property type="entry name" value="PnrA-like"/>
</dbReference>
<evidence type="ECO:0000256" key="1">
    <source>
        <dbReference type="ARBA" id="ARBA00004236"/>
    </source>
</evidence>
<keyword evidence="3 6" id="KW-0732">Signal</keyword>
<dbReference type="PANTHER" id="PTHR34296">
    <property type="entry name" value="TRANSCRIPTIONAL ACTIVATOR PROTEIN MED"/>
    <property type="match status" value="1"/>
</dbReference>
<dbReference type="RefSeq" id="WP_119572059.1">
    <property type="nucleotide sequence ID" value="NZ_LR215031.1"/>
</dbReference>
<dbReference type="InterPro" id="IPR050957">
    <property type="entry name" value="BMP_lipoprotein"/>
</dbReference>
<dbReference type="PANTHER" id="PTHR34296:SF2">
    <property type="entry name" value="ABC TRANSPORTER GUANOSINE-BINDING PROTEIN NUPN"/>
    <property type="match status" value="1"/>
</dbReference>
<protein>
    <recommendedName>
        <fullName evidence="7">ABC transporter substrate-binding protein PnrA-like domain-containing protein</fullName>
    </recommendedName>
</protein>
<keyword evidence="4" id="KW-0472">Membrane</keyword>
<feature type="chain" id="PRO_5019013325" description="ABC transporter substrate-binding protein PnrA-like domain-containing protein" evidence="6">
    <location>
        <begin position="26"/>
        <end position="449"/>
    </location>
</feature>
<feature type="domain" description="ABC transporter substrate-binding protein PnrA-like" evidence="7">
    <location>
        <begin position="78"/>
        <end position="243"/>
    </location>
</feature>
<keyword evidence="9" id="KW-1185">Reference proteome</keyword>
<evidence type="ECO:0000256" key="5">
    <source>
        <dbReference type="ARBA" id="ARBA00023288"/>
    </source>
</evidence>
<dbReference type="KEGG" id="mgal:NCTC10186_00161"/>
<reference evidence="8 9" key="1">
    <citation type="submission" date="2019-01" db="EMBL/GenBank/DDBJ databases">
        <authorList>
            <consortium name="Pathogen Informatics"/>
        </authorList>
    </citation>
    <scope>NUCLEOTIDE SEQUENCE [LARGE SCALE GENOMIC DNA]</scope>
    <source>
        <strain evidence="8 9">NCTC10186</strain>
    </source>
</reference>
<dbReference type="Proteomes" id="UP000289862">
    <property type="component" value="Chromosome"/>
</dbReference>
<gene>
    <name evidence="8" type="ORF">NCTC10186_00161</name>
</gene>
<name>A0A449AYY0_9BACT</name>
<evidence type="ECO:0000259" key="7">
    <source>
        <dbReference type="Pfam" id="PF02608"/>
    </source>
</evidence>
<dbReference type="AlphaFoldDB" id="A0A449AYY0"/>
<evidence type="ECO:0000313" key="8">
    <source>
        <dbReference type="EMBL" id="VEU72694.1"/>
    </source>
</evidence>
<dbReference type="Pfam" id="PF02608">
    <property type="entry name" value="Bmp"/>
    <property type="match status" value="1"/>
</dbReference>
<evidence type="ECO:0000256" key="3">
    <source>
        <dbReference type="ARBA" id="ARBA00022729"/>
    </source>
</evidence>
<evidence type="ECO:0000256" key="2">
    <source>
        <dbReference type="ARBA" id="ARBA00022475"/>
    </source>
</evidence>
<sequence length="449" mass="49798">MKKLFKLLLTCSAATIATLPFVAGACSNEETLPKDTKDIKKDANYKSAYSNMQRVTEVERSSELNYSLNLDWFPNIILITDTGNYDDKSFNQSSLEGILAVEDVMQNKIAISHTKPNSSNFEEQYSTALNKGKNVWVLSGFEHGNPISKFIQSNRKEMEAKKIILICIDFSLDPSIYKYVYSATFKIQESAWIVGKATGNYLSQVFANNANERQISTFGGGAYQGVVDFNRGFMLGVQEWNKENPTLKSMINKNLNRVPLDTGFEPSNKLENSVIESLGKVSVNGKSFFPKVLLPVAGPAVNVALTKMQTSDYANTAVICVDVDQANGYSSTSPEHGKFLTSITKHISQAVYDIILATVYNIDPKHLLGENKTSIVLDKGIAENWVGYTTSHLKDPAKAKLMNDALALAKTQFDALTPEQKEALRSDVLDGKKLSYQDFLNKLLEKINN</sequence>
<feature type="signal peptide" evidence="6">
    <location>
        <begin position="1"/>
        <end position="25"/>
    </location>
</feature>
<evidence type="ECO:0000256" key="4">
    <source>
        <dbReference type="ARBA" id="ARBA00023136"/>
    </source>
</evidence>
<dbReference type="GO" id="GO:0005886">
    <property type="term" value="C:plasma membrane"/>
    <property type="evidence" value="ECO:0007669"/>
    <property type="project" value="UniProtKB-SubCell"/>
</dbReference>
<dbReference type="PRINTS" id="PR01733">
    <property type="entry name" value="LIPPROTEIN48"/>
</dbReference>
<keyword evidence="2" id="KW-1003">Cell membrane</keyword>
<comment type="subcellular location">
    <subcellularLocation>
        <location evidence="1">Cell membrane</location>
    </subcellularLocation>
</comment>
<dbReference type="InterPro" id="IPR008107">
    <property type="entry name" value="Mycoplasma_p48"/>
</dbReference>
<dbReference type="EMBL" id="LR215031">
    <property type="protein sequence ID" value="VEU72694.1"/>
    <property type="molecule type" value="Genomic_DNA"/>
</dbReference>
<dbReference type="PROSITE" id="PS51257">
    <property type="entry name" value="PROKAR_LIPOPROTEIN"/>
    <property type="match status" value="1"/>
</dbReference>
<organism evidence="8 9">
    <name type="scientific">Mycoplasmopsis gallopavonis</name>
    <dbReference type="NCBI Taxonomy" id="76629"/>
    <lineage>
        <taxon>Bacteria</taxon>
        <taxon>Bacillati</taxon>
        <taxon>Mycoplasmatota</taxon>
        <taxon>Mycoplasmoidales</taxon>
        <taxon>Metamycoplasmataceae</taxon>
        <taxon>Mycoplasmopsis</taxon>
    </lineage>
</organism>
<evidence type="ECO:0000313" key="9">
    <source>
        <dbReference type="Proteomes" id="UP000289862"/>
    </source>
</evidence>
<keyword evidence="5" id="KW-0449">Lipoprotein</keyword>